<accession>A0A392MHH7</accession>
<reference evidence="2 3" key="1">
    <citation type="journal article" date="2018" name="Front. Plant Sci.">
        <title>Red Clover (Trifolium pratense) and Zigzag Clover (T. medium) - A Picture of Genomic Similarities and Differences.</title>
        <authorList>
            <person name="Dluhosova J."/>
            <person name="Istvanek J."/>
            <person name="Nedelnik J."/>
            <person name="Repkova J."/>
        </authorList>
    </citation>
    <scope>NUCLEOTIDE SEQUENCE [LARGE SCALE GENOMIC DNA]</scope>
    <source>
        <strain evidence="3">cv. 10/8</strain>
        <tissue evidence="2">Leaf</tissue>
    </source>
</reference>
<sequence length="519" mass="59031">MGKECMILENTDTFLPRSTRHVSFDPTDMLPLNKDALKKVDSLRTLYQLKYPNESFGVILNRRSLRVLCTKHFHLSSLKHFIHLRYLELHDHDIKTLPDSIYSLQKLEILKLKHFSELRCLPEHLTCLGNLRHLVIEDCYSLSRMFPYVGKLSSLRTLSVYIVELKRGHSLAELNDLNLGGKLSIEGLENVGNLYEAQEANLLGKTCLSELCLSWSKKGETETHATSYEQVLEMLQPHSNLKSLKICDYEGLRFPSWLGILSSLVSLEFQYCKNCVSLSPIGKLPYLKKLLLLHLDEVQYLDDECDNGSEVMAFPSLEELSLEWLFNIEKLLKVERGMFPRLSNLTFHDCPKLELPFLPSVKDLFVVGCNNEILRSISGFCGLNTLYLGAGNGAGKEMTSFPSGMLRNLSYLKELTVADFPKLKELPNEPFNLALEHLHILCCAELESLPEQIWEGLQSLRTMEIAGCKELRSSPEGIRHLVSLEVLNIDDCPALQGQLKEGTGEDWDKIAHIPKLDIR</sequence>
<gene>
    <name evidence="2" type="ORF">A2U01_0007356</name>
</gene>
<name>A0A392MHH7_9FABA</name>
<dbReference type="Gene3D" id="3.80.10.10">
    <property type="entry name" value="Ribonuclease Inhibitor"/>
    <property type="match status" value="3"/>
</dbReference>
<evidence type="ECO:0000313" key="3">
    <source>
        <dbReference type="Proteomes" id="UP000265520"/>
    </source>
</evidence>
<dbReference type="Proteomes" id="UP000265520">
    <property type="component" value="Unassembled WGS sequence"/>
</dbReference>
<comment type="caution">
    <text evidence="2">The sequence shown here is derived from an EMBL/GenBank/DDBJ whole genome shotgun (WGS) entry which is preliminary data.</text>
</comment>
<dbReference type="PANTHER" id="PTHR47186">
    <property type="entry name" value="LEUCINE-RICH REPEAT-CONTAINING PROTEIN 57"/>
    <property type="match status" value="1"/>
</dbReference>
<dbReference type="SUPFAM" id="SSF52058">
    <property type="entry name" value="L domain-like"/>
    <property type="match status" value="2"/>
</dbReference>
<keyword evidence="3" id="KW-1185">Reference proteome</keyword>
<dbReference type="EMBL" id="LXQA010010411">
    <property type="protein sequence ID" value="MCH86499.1"/>
    <property type="molecule type" value="Genomic_DNA"/>
</dbReference>
<protein>
    <submittedName>
        <fullName evidence="2">NBS-LRR disease resistance protein</fullName>
    </submittedName>
</protein>
<dbReference type="InterPro" id="IPR032675">
    <property type="entry name" value="LRR_dom_sf"/>
</dbReference>
<dbReference type="AlphaFoldDB" id="A0A392MHH7"/>
<organism evidence="2 3">
    <name type="scientific">Trifolium medium</name>
    <dbReference type="NCBI Taxonomy" id="97028"/>
    <lineage>
        <taxon>Eukaryota</taxon>
        <taxon>Viridiplantae</taxon>
        <taxon>Streptophyta</taxon>
        <taxon>Embryophyta</taxon>
        <taxon>Tracheophyta</taxon>
        <taxon>Spermatophyta</taxon>
        <taxon>Magnoliopsida</taxon>
        <taxon>eudicotyledons</taxon>
        <taxon>Gunneridae</taxon>
        <taxon>Pentapetalae</taxon>
        <taxon>rosids</taxon>
        <taxon>fabids</taxon>
        <taxon>Fabales</taxon>
        <taxon>Fabaceae</taxon>
        <taxon>Papilionoideae</taxon>
        <taxon>50 kb inversion clade</taxon>
        <taxon>NPAAA clade</taxon>
        <taxon>Hologalegina</taxon>
        <taxon>IRL clade</taxon>
        <taxon>Trifolieae</taxon>
        <taxon>Trifolium</taxon>
    </lineage>
</organism>
<evidence type="ECO:0000259" key="1">
    <source>
        <dbReference type="Pfam" id="PF25019"/>
    </source>
</evidence>
<dbReference type="Pfam" id="PF25019">
    <property type="entry name" value="LRR_R13L1-DRL21"/>
    <property type="match status" value="1"/>
</dbReference>
<proteinExistence type="predicted"/>
<dbReference type="PANTHER" id="PTHR47186:SF18">
    <property type="entry name" value="RX N-TERMINAL DOMAIN-CONTAINING PROTEIN"/>
    <property type="match status" value="1"/>
</dbReference>
<evidence type="ECO:0000313" key="2">
    <source>
        <dbReference type="EMBL" id="MCH86499.1"/>
    </source>
</evidence>
<feature type="domain" description="R13L1/DRL21-like LRR repeat region" evidence="1">
    <location>
        <begin position="171"/>
        <end position="292"/>
    </location>
</feature>
<dbReference type="InterPro" id="IPR056789">
    <property type="entry name" value="LRR_R13L1-DRL21"/>
</dbReference>